<evidence type="ECO:0000256" key="1">
    <source>
        <dbReference type="ARBA" id="ARBA00022690"/>
    </source>
</evidence>
<dbReference type="EMBL" id="JABXBU010002227">
    <property type="protein sequence ID" value="KAF8773444.1"/>
    <property type="molecule type" value="Genomic_DNA"/>
</dbReference>
<accession>A0A8T0EIZ3</accession>
<evidence type="ECO:0000256" key="2">
    <source>
        <dbReference type="ARBA" id="ARBA00022900"/>
    </source>
</evidence>
<sequence length="97" mass="10776">MEVNVSLPTFRLEFENEISADMHVIGAKKVFRSRADFSGMTSGGSVPVSEVIEMNKEGTEATAVIGILWLFAACFKWNSRLVTHSCLPLWRKAARSL</sequence>
<reference evidence="4" key="2">
    <citation type="submission" date="2020-06" db="EMBL/GenBank/DDBJ databases">
        <authorList>
            <person name="Sheffer M."/>
        </authorList>
    </citation>
    <scope>NUCLEOTIDE SEQUENCE</scope>
</reference>
<name>A0A8T0EIZ3_ARGBR</name>
<dbReference type="SUPFAM" id="SSF56574">
    <property type="entry name" value="Serpins"/>
    <property type="match status" value="1"/>
</dbReference>
<keyword evidence="2" id="KW-0722">Serine protease inhibitor</keyword>
<organism evidence="4 5">
    <name type="scientific">Argiope bruennichi</name>
    <name type="common">Wasp spider</name>
    <name type="synonym">Aranea bruennichi</name>
    <dbReference type="NCBI Taxonomy" id="94029"/>
    <lineage>
        <taxon>Eukaryota</taxon>
        <taxon>Metazoa</taxon>
        <taxon>Ecdysozoa</taxon>
        <taxon>Arthropoda</taxon>
        <taxon>Chelicerata</taxon>
        <taxon>Arachnida</taxon>
        <taxon>Araneae</taxon>
        <taxon>Araneomorphae</taxon>
        <taxon>Entelegynae</taxon>
        <taxon>Araneoidea</taxon>
        <taxon>Araneidae</taxon>
        <taxon>Argiope</taxon>
    </lineage>
</organism>
<evidence type="ECO:0000313" key="4">
    <source>
        <dbReference type="EMBL" id="KAF8773444.1"/>
    </source>
</evidence>
<feature type="domain" description="Serpin" evidence="3">
    <location>
        <begin position="2"/>
        <end position="66"/>
    </location>
</feature>
<proteinExistence type="predicted"/>
<reference evidence="4" key="1">
    <citation type="journal article" date="2020" name="bioRxiv">
        <title>Chromosome-level reference genome of the European wasp spider Argiope bruennichi: a resource for studies on range expansion and evolutionary adaptation.</title>
        <authorList>
            <person name="Sheffer M.M."/>
            <person name="Hoppe A."/>
            <person name="Krehenwinkel H."/>
            <person name="Uhl G."/>
            <person name="Kuss A.W."/>
            <person name="Jensen L."/>
            <person name="Jensen C."/>
            <person name="Gillespie R.G."/>
            <person name="Hoff K.J."/>
            <person name="Prost S."/>
        </authorList>
    </citation>
    <scope>NUCLEOTIDE SEQUENCE</scope>
</reference>
<dbReference type="GO" id="GO:0004867">
    <property type="term" value="F:serine-type endopeptidase inhibitor activity"/>
    <property type="evidence" value="ECO:0007669"/>
    <property type="project" value="UniProtKB-KW"/>
</dbReference>
<dbReference type="InterPro" id="IPR023796">
    <property type="entry name" value="Serpin_dom"/>
</dbReference>
<dbReference type="Pfam" id="PF00079">
    <property type="entry name" value="Serpin"/>
    <property type="match status" value="1"/>
</dbReference>
<dbReference type="AlphaFoldDB" id="A0A8T0EIZ3"/>
<dbReference type="Gene3D" id="3.30.497.10">
    <property type="entry name" value="Antithrombin, subunit I, domain 2"/>
    <property type="match status" value="1"/>
</dbReference>
<keyword evidence="1" id="KW-0646">Protease inhibitor</keyword>
<evidence type="ECO:0000313" key="5">
    <source>
        <dbReference type="Proteomes" id="UP000807504"/>
    </source>
</evidence>
<evidence type="ECO:0000259" key="3">
    <source>
        <dbReference type="Pfam" id="PF00079"/>
    </source>
</evidence>
<keyword evidence="5" id="KW-1185">Reference proteome</keyword>
<comment type="caution">
    <text evidence="4">The sequence shown here is derived from an EMBL/GenBank/DDBJ whole genome shotgun (WGS) entry which is preliminary data.</text>
</comment>
<dbReference type="InterPro" id="IPR042178">
    <property type="entry name" value="Serpin_sf_1"/>
</dbReference>
<dbReference type="InterPro" id="IPR036186">
    <property type="entry name" value="Serpin_sf"/>
</dbReference>
<dbReference type="Proteomes" id="UP000807504">
    <property type="component" value="Unassembled WGS sequence"/>
</dbReference>
<protein>
    <submittedName>
        <fullName evidence="4">Serpin B7 like protein</fullName>
    </submittedName>
</protein>
<gene>
    <name evidence="4" type="ORF">HNY73_016108</name>
</gene>